<gene>
    <name evidence="1" type="ORF">KPL71_006724</name>
</gene>
<comment type="caution">
    <text evidence="1">The sequence shown here is derived from an EMBL/GenBank/DDBJ whole genome shotgun (WGS) entry which is preliminary data.</text>
</comment>
<reference evidence="2" key="1">
    <citation type="journal article" date="2023" name="Hortic. Res.">
        <title>A chromosome-level phased genome enabling allele-level studies in sweet orange: a case study on citrus Huanglongbing tolerance.</title>
        <authorList>
            <person name="Wu B."/>
            <person name="Yu Q."/>
            <person name="Deng Z."/>
            <person name="Duan Y."/>
            <person name="Luo F."/>
            <person name="Gmitter F. Jr."/>
        </authorList>
    </citation>
    <scope>NUCLEOTIDE SEQUENCE [LARGE SCALE GENOMIC DNA]</scope>
    <source>
        <strain evidence="2">cv. Valencia</strain>
    </source>
</reference>
<evidence type="ECO:0000313" key="1">
    <source>
        <dbReference type="EMBL" id="KAH9776496.1"/>
    </source>
</evidence>
<proteinExistence type="predicted"/>
<accession>A0ACB8LT68</accession>
<organism evidence="1 2">
    <name type="scientific">Citrus sinensis</name>
    <name type="common">Sweet orange</name>
    <name type="synonym">Citrus aurantium var. sinensis</name>
    <dbReference type="NCBI Taxonomy" id="2711"/>
    <lineage>
        <taxon>Eukaryota</taxon>
        <taxon>Viridiplantae</taxon>
        <taxon>Streptophyta</taxon>
        <taxon>Embryophyta</taxon>
        <taxon>Tracheophyta</taxon>
        <taxon>Spermatophyta</taxon>
        <taxon>Magnoliopsida</taxon>
        <taxon>eudicotyledons</taxon>
        <taxon>Gunneridae</taxon>
        <taxon>Pentapetalae</taxon>
        <taxon>rosids</taxon>
        <taxon>malvids</taxon>
        <taxon>Sapindales</taxon>
        <taxon>Rutaceae</taxon>
        <taxon>Aurantioideae</taxon>
        <taxon>Citrus</taxon>
    </lineage>
</organism>
<name>A0ACB8LT68_CITSI</name>
<dbReference type="EMBL" id="CM039172">
    <property type="protein sequence ID" value="KAH9776496.1"/>
    <property type="molecule type" value="Genomic_DNA"/>
</dbReference>
<evidence type="ECO:0000313" key="2">
    <source>
        <dbReference type="Proteomes" id="UP000829398"/>
    </source>
</evidence>
<protein>
    <submittedName>
        <fullName evidence="1">Proline transporter 2</fullName>
    </submittedName>
</protein>
<dbReference type="Proteomes" id="UP000829398">
    <property type="component" value="Chromosome 3"/>
</dbReference>
<keyword evidence="2" id="KW-1185">Reference proteome</keyword>
<sequence>MGETNNVAALSIEAAGKRDECQNQDSGDASAHTVGQDSWQQMGLMLVISFNSGYILSYSNLILVPLGWRWGILCMFFIALYTAYTQWLLSAFHFINGQRFIRYRNLMGYHYGRQMYYVTWVLQYLTLVVANIGFILLAARSLKVVSFFVTFTYIFILLFVLVKNGKSNKHRNYELKGSKTDKVFNALGAISAAVVANAPCLLPEMQSTLSQPVVKNMRKALYVQFTVGLLFYYGIPIVGYWAYGSTASVYLPEQMSCVKWVKVFINSSVFLQSMVCQHVFISPIHETLDTKFLKLEESTFSRENIKRRFFLRGFLFAFNIFVAAAFPFIGDFVNLIGSFALIPITFVFPSMVFIKVKANTARVKKKAWHWFNILLFSLVTVATTVAAVRFVIKDIHHYSFFTGV</sequence>